<dbReference type="InterPro" id="IPR011042">
    <property type="entry name" value="6-blade_b-propeller_TolB-like"/>
</dbReference>
<dbReference type="NCBIfam" id="TIGR02604">
    <property type="entry name" value="Piru_Ver_Nterm"/>
    <property type="match status" value="1"/>
</dbReference>
<dbReference type="Pfam" id="PF13646">
    <property type="entry name" value="HEAT_2"/>
    <property type="match status" value="1"/>
</dbReference>
<dbReference type="InterPro" id="IPR055557">
    <property type="entry name" value="DUF7133"/>
</dbReference>
<dbReference type="Pfam" id="PF23500">
    <property type="entry name" value="DUF7133"/>
    <property type="match status" value="1"/>
</dbReference>
<evidence type="ECO:0000313" key="6">
    <source>
        <dbReference type="EMBL" id="SHG13942.1"/>
    </source>
</evidence>
<dbReference type="PROSITE" id="PS51007">
    <property type="entry name" value="CYTC"/>
    <property type="match status" value="1"/>
</dbReference>
<dbReference type="InterPro" id="IPR011989">
    <property type="entry name" value="ARM-like"/>
</dbReference>
<accession>A0A1M5HDQ6</accession>
<sequence length="992" mass="109723">MINNIKGTSYLFICIGLLIQTLQAQNDLRDIPKPDLKKEQASFSIAEGFEISLYTASPMIEKPTQINFDNEGRLWVCGSHLYPQLNVNEEPSDRIVILEDTDKDGVADKSIIFYDKLIMPNGILPDNEGGAYVASSDKLIHLSDTNGDGKADKSEVLLTGFGTEDTHHTLHRLGWGPGGKIYMQQGFYVSSHVETAYGPRHLKGSGLWTYDPETRRLEIFTKGYINPWGHAFNYWGQTFEADGAGTGFGHSFPNSVVVTSPGESQSVPSLTPNSPKACGIEIISGKHFPSSWTGNVITNDFRAHITDRYSIEANGSSYKAKLEPTFLKSKHISFRPVDVTMGPDGALYLADWYSPIIQHGEVDFRDQRRDHVNGRVWRITAKGRPLLQKPDYNKLSIPELLDLLKAEENWVRLLAKQTLKTKEVKQVTNALDKWVLNLDSQEPKYDHHRLEALWTVQTLNLMDIDLLKSVLKSKNASARSAAVRVLYYWNEKVPDALVLLKTAVQDLDTSVRREAIIALSKFRTVEAFKTALLAHNRNMDQYYSFALRETSRILSKYWLPSFLKGDFDTKTGEGALIFALKSTEDQKVIQPLIDFYRNSKSPDASILSLIGKIGNPKQLNFLTEIASVKYHPHQSDAAISLLIAAKNRGVFPIRNKAEALQNLFAYGDEDVQVTACALAGYWKNAEFIDFLKQKLSKPTTSYAVQESAAQALTMFKTGDIRDFFVKIIGEDRTIGTTKLAVVALVHVDLDEGVKAIVHLLGKELDEETIDYLIKTIIKKEGALTALSSALEGKTISAETATLASRFVQASGREGVGELMAALAEAGSIESTSVVSNYGLSIQDILRKLKDGDARKGKEVYLRPQIACVACHKVKGVGSSDVGPDLGSIGASAPADYIIESLIEPSKKIKEGFKSTAITTKNGDFYTGAIVYEDTNIIKIKTSSGTEVSLQKKLIESREASKVSMMPAGLTNSLNEGDFIDLLKYLTVLGKNH</sequence>
<dbReference type="NCBIfam" id="TIGR02603">
    <property type="entry name" value="CxxCH_TIGR02603"/>
    <property type="match status" value="1"/>
</dbReference>
<proteinExistence type="predicted"/>
<dbReference type="OrthoDB" id="9812332at2"/>
<organism evidence="6 7">
    <name type="scientific">Arenibacter palladensis</name>
    <dbReference type="NCBI Taxonomy" id="237373"/>
    <lineage>
        <taxon>Bacteria</taxon>
        <taxon>Pseudomonadati</taxon>
        <taxon>Bacteroidota</taxon>
        <taxon>Flavobacteriia</taxon>
        <taxon>Flavobacteriales</taxon>
        <taxon>Flavobacteriaceae</taxon>
        <taxon>Arenibacter</taxon>
    </lineage>
</organism>
<dbReference type="AlphaFoldDB" id="A0A1M5HDQ6"/>
<dbReference type="InterPro" id="IPR013428">
    <property type="entry name" value="Membrane-bound_put_N"/>
</dbReference>
<dbReference type="Proteomes" id="UP000184406">
    <property type="component" value="Unassembled WGS sequence"/>
</dbReference>
<evidence type="ECO:0000256" key="1">
    <source>
        <dbReference type="ARBA" id="ARBA00022617"/>
    </source>
</evidence>
<keyword evidence="3 4" id="KW-0408">Iron</keyword>
<dbReference type="InterPro" id="IPR016024">
    <property type="entry name" value="ARM-type_fold"/>
</dbReference>
<dbReference type="RefSeq" id="WP_072865662.1">
    <property type="nucleotide sequence ID" value="NZ_FQUX01000014.1"/>
</dbReference>
<dbReference type="Gene3D" id="1.10.760.10">
    <property type="entry name" value="Cytochrome c-like domain"/>
    <property type="match status" value="1"/>
</dbReference>
<dbReference type="InterPro" id="IPR013427">
    <property type="entry name" value="Haem-bd_dom_put"/>
</dbReference>
<dbReference type="SUPFAM" id="SSF46626">
    <property type="entry name" value="Cytochrome c"/>
    <property type="match status" value="1"/>
</dbReference>
<dbReference type="SUPFAM" id="SSF48371">
    <property type="entry name" value="ARM repeat"/>
    <property type="match status" value="1"/>
</dbReference>
<keyword evidence="7" id="KW-1185">Reference proteome</keyword>
<dbReference type="GO" id="GO:0009055">
    <property type="term" value="F:electron transfer activity"/>
    <property type="evidence" value="ECO:0007669"/>
    <property type="project" value="InterPro"/>
</dbReference>
<evidence type="ECO:0000256" key="4">
    <source>
        <dbReference type="PROSITE-ProRule" id="PRU00433"/>
    </source>
</evidence>
<dbReference type="SUPFAM" id="SSF63829">
    <property type="entry name" value="Calcium-dependent phosphotriesterase"/>
    <property type="match status" value="1"/>
</dbReference>
<dbReference type="GO" id="GO:0020037">
    <property type="term" value="F:heme binding"/>
    <property type="evidence" value="ECO:0007669"/>
    <property type="project" value="InterPro"/>
</dbReference>
<keyword evidence="1 4" id="KW-0349">Heme</keyword>
<dbReference type="Gene3D" id="2.120.10.30">
    <property type="entry name" value="TolB, C-terminal domain"/>
    <property type="match status" value="1"/>
</dbReference>
<evidence type="ECO:0000313" key="7">
    <source>
        <dbReference type="Proteomes" id="UP000184406"/>
    </source>
</evidence>
<dbReference type="InterPro" id="IPR036909">
    <property type="entry name" value="Cyt_c-like_dom_sf"/>
</dbReference>
<reference evidence="7" key="1">
    <citation type="submission" date="2016-11" db="EMBL/GenBank/DDBJ databases">
        <authorList>
            <person name="Varghese N."/>
            <person name="Submissions S."/>
        </authorList>
    </citation>
    <scope>NUCLEOTIDE SEQUENCE [LARGE SCALE GENOMIC DNA]</scope>
    <source>
        <strain evidence="7">DSM 17539</strain>
    </source>
</reference>
<dbReference type="GO" id="GO:0046872">
    <property type="term" value="F:metal ion binding"/>
    <property type="evidence" value="ECO:0007669"/>
    <property type="project" value="UniProtKB-KW"/>
</dbReference>
<evidence type="ECO:0000259" key="5">
    <source>
        <dbReference type="PROSITE" id="PS51007"/>
    </source>
</evidence>
<keyword evidence="2 4" id="KW-0479">Metal-binding</keyword>
<feature type="domain" description="Cytochrome c" evidence="5">
    <location>
        <begin position="851"/>
        <end position="989"/>
    </location>
</feature>
<evidence type="ECO:0000256" key="2">
    <source>
        <dbReference type="ARBA" id="ARBA00022723"/>
    </source>
</evidence>
<gene>
    <name evidence="6" type="ORF">SAMN03080594_1144</name>
</gene>
<protein>
    <submittedName>
        <fullName evidence="6">Putative membrane-bound dehydrogenase domain-containing protein</fullName>
    </submittedName>
</protein>
<dbReference type="PANTHER" id="PTHR33546">
    <property type="entry name" value="LARGE, MULTIFUNCTIONAL SECRETED PROTEIN-RELATED"/>
    <property type="match status" value="1"/>
</dbReference>
<name>A0A1M5HDQ6_9FLAO</name>
<dbReference type="InterPro" id="IPR009056">
    <property type="entry name" value="Cyt_c-like_dom"/>
</dbReference>
<evidence type="ECO:0000256" key="3">
    <source>
        <dbReference type="ARBA" id="ARBA00023004"/>
    </source>
</evidence>
<dbReference type="Gene3D" id="1.25.10.10">
    <property type="entry name" value="Leucine-rich Repeat Variant"/>
    <property type="match status" value="1"/>
</dbReference>
<dbReference type="EMBL" id="FQUX01000014">
    <property type="protein sequence ID" value="SHG13942.1"/>
    <property type="molecule type" value="Genomic_DNA"/>
</dbReference>
<dbReference type="PANTHER" id="PTHR33546:SF1">
    <property type="entry name" value="LARGE, MULTIFUNCTIONAL SECRETED PROTEIN"/>
    <property type="match status" value="1"/>
</dbReference>